<evidence type="ECO:0000256" key="7">
    <source>
        <dbReference type="ARBA" id="ARBA00022833"/>
    </source>
</evidence>
<feature type="binding site" evidence="12">
    <location>
        <position position="28"/>
    </location>
    <ligand>
        <name>Zn(2+)</name>
        <dbReference type="ChEBI" id="CHEBI:29105"/>
    </ligand>
</feature>
<comment type="catalytic activity">
    <reaction evidence="11 12">
        <text>tRNA(Cys) + L-cysteine + ATP = L-cysteinyl-tRNA(Cys) + AMP + diphosphate</text>
        <dbReference type="Rhea" id="RHEA:17773"/>
        <dbReference type="Rhea" id="RHEA-COMP:9661"/>
        <dbReference type="Rhea" id="RHEA-COMP:9679"/>
        <dbReference type="ChEBI" id="CHEBI:30616"/>
        <dbReference type="ChEBI" id="CHEBI:33019"/>
        <dbReference type="ChEBI" id="CHEBI:35235"/>
        <dbReference type="ChEBI" id="CHEBI:78442"/>
        <dbReference type="ChEBI" id="CHEBI:78517"/>
        <dbReference type="ChEBI" id="CHEBI:456215"/>
        <dbReference type="EC" id="6.1.1.16"/>
    </reaction>
</comment>
<evidence type="ECO:0000259" key="13">
    <source>
        <dbReference type="SMART" id="SM00840"/>
    </source>
</evidence>
<dbReference type="InterPro" id="IPR056411">
    <property type="entry name" value="CysS_C"/>
</dbReference>
<organism evidence="14 15">
    <name type="scientific">Halonotius roseus</name>
    <dbReference type="NCBI Taxonomy" id="2511997"/>
    <lineage>
        <taxon>Archaea</taxon>
        <taxon>Methanobacteriati</taxon>
        <taxon>Methanobacteriota</taxon>
        <taxon>Stenosarchaea group</taxon>
        <taxon>Halobacteria</taxon>
        <taxon>Halobacteriales</taxon>
        <taxon>Haloferacaceae</taxon>
        <taxon>Halonotius</taxon>
    </lineage>
</organism>
<dbReference type="HAMAP" id="MF_00041">
    <property type="entry name" value="Cys_tRNA_synth"/>
    <property type="match status" value="1"/>
</dbReference>
<feature type="short sequence motif" description="'HIGH' region" evidence="12">
    <location>
        <begin position="30"/>
        <end position="40"/>
    </location>
</feature>
<dbReference type="InterPro" id="IPR032678">
    <property type="entry name" value="tRNA-synt_1_cat_dom"/>
</dbReference>
<accession>A0A544QQU2</accession>
<dbReference type="PANTHER" id="PTHR10890">
    <property type="entry name" value="CYSTEINYL-TRNA SYNTHETASE"/>
    <property type="match status" value="1"/>
</dbReference>
<evidence type="ECO:0000256" key="2">
    <source>
        <dbReference type="ARBA" id="ARBA00005594"/>
    </source>
</evidence>
<comment type="caution">
    <text evidence="14">The sequence shown here is derived from an EMBL/GenBank/DDBJ whole genome shotgun (WGS) entry which is preliminary data.</text>
</comment>
<evidence type="ECO:0000313" key="14">
    <source>
        <dbReference type="EMBL" id="TQQ81810.1"/>
    </source>
</evidence>
<dbReference type="GO" id="GO:0004817">
    <property type="term" value="F:cysteine-tRNA ligase activity"/>
    <property type="evidence" value="ECO:0007669"/>
    <property type="project" value="UniProtKB-UniRule"/>
</dbReference>
<feature type="domain" description="Cysteinyl-tRNA synthetase class Ia DALR" evidence="13">
    <location>
        <begin position="373"/>
        <end position="462"/>
    </location>
</feature>
<dbReference type="InterPro" id="IPR009080">
    <property type="entry name" value="tRNAsynth_Ia_anticodon-bd"/>
</dbReference>
<comment type="cofactor">
    <cofactor evidence="12">
        <name>Zn(2+)</name>
        <dbReference type="ChEBI" id="CHEBI:29105"/>
    </cofactor>
    <text evidence="12">Binds 1 zinc ion per subunit.</text>
</comment>
<dbReference type="GO" id="GO:0005737">
    <property type="term" value="C:cytoplasm"/>
    <property type="evidence" value="ECO:0007669"/>
    <property type="project" value="UniProtKB-SubCell"/>
</dbReference>
<evidence type="ECO:0000256" key="5">
    <source>
        <dbReference type="ARBA" id="ARBA00022723"/>
    </source>
</evidence>
<keyword evidence="6 12" id="KW-0547">Nucleotide-binding</keyword>
<dbReference type="GO" id="GO:0005524">
    <property type="term" value="F:ATP binding"/>
    <property type="evidence" value="ECO:0007669"/>
    <property type="project" value="UniProtKB-UniRule"/>
</dbReference>
<dbReference type="EC" id="6.1.1.16" evidence="12"/>
<dbReference type="Gene3D" id="3.40.50.620">
    <property type="entry name" value="HUPs"/>
    <property type="match status" value="1"/>
</dbReference>
<keyword evidence="5 12" id="KW-0479">Metal-binding</keyword>
<dbReference type="NCBIfam" id="TIGR00435">
    <property type="entry name" value="cysS"/>
    <property type="match status" value="1"/>
</dbReference>
<gene>
    <name evidence="12" type="primary">cysS</name>
    <name evidence="14" type="ORF">EWF95_02425</name>
</gene>
<dbReference type="InterPro" id="IPR014729">
    <property type="entry name" value="Rossmann-like_a/b/a_fold"/>
</dbReference>
<keyword evidence="8 12" id="KW-0067">ATP-binding</keyword>
<feature type="short sequence motif" description="'KMSKS' region" evidence="12">
    <location>
        <begin position="285"/>
        <end position="289"/>
    </location>
</feature>
<dbReference type="Gene3D" id="1.20.120.1910">
    <property type="entry name" value="Cysteine-tRNA ligase, C-terminal anti-codon recognition domain"/>
    <property type="match status" value="1"/>
</dbReference>
<dbReference type="InterPro" id="IPR024909">
    <property type="entry name" value="Cys-tRNA/MSH_ligase"/>
</dbReference>
<feature type="binding site" evidence="12">
    <location>
        <position position="288"/>
    </location>
    <ligand>
        <name>ATP</name>
        <dbReference type="ChEBI" id="CHEBI:30616"/>
    </ligand>
</feature>
<evidence type="ECO:0000256" key="6">
    <source>
        <dbReference type="ARBA" id="ARBA00022741"/>
    </source>
</evidence>
<dbReference type="EMBL" id="SESI01000001">
    <property type="protein sequence ID" value="TQQ81810.1"/>
    <property type="molecule type" value="Genomic_DNA"/>
</dbReference>
<evidence type="ECO:0000313" key="15">
    <source>
        <dbReference type="Proteomes" id="UP000315385"/>
    </source>
</evidence>
<evidence type="ECO:0000256" key="11">
    <source>
        <dbReference type="ARBA" id="ARBA00047398"/>
    </source>
</evidence>
<dbReference type="SUPFAM" id="SSF47323">
    <property type="entry name" value="Anticodon-binding domain of a subclass of class I aminoacyl-tRNA synthetases"/>
    <property type="match status" value="1"/>
</dbReference>
<proteinExistence type="inferred from homology"/>
<dbReference type="Pfam" id="PF01406">
    <property type="entry name" value="tRNA-synt_1e"/>
    <property type="match status" value="1"/>
</dbReference>
<evidence type="ECO:0000256" key="4">
    <source>
        <dbReference type="ARBA" id="ARBA00022598"/>
    </source>
</evidence>
<evidence type="ECO:0000256" key="1">
    <source>
        <dbReference type="ARBA" id="ARBA00004496"/>
    </source>
</evidence>
<evidence type="ECO:0000256" key="8">
    <source>
        <dbReference type="ARBA" id="ARBA00022840"/>
    </source>
</evidence>
<keyword evidence="10 12" id="KW-0030">Aminoacyl-tRNA synthetase</keyword>
<feature type="binding site" evidence="12">
    <location>
        <position position="228"/>
    </location>
    <ligand>
        <name>Zn(2+)</name>
        <dbReference type="ChEBI" id="CHEBI:29105"/>
    </ligand>
</feature>
<dbReference type="AlphaFoldDB" id="A0A544QQU2"/>
<dbReference type="RefSeq" id="WP_142442464.1">
    <property type="nucleotide sequence ID" value="NZ_SESI01000001.1"/>
</dbReference>
<dbReference type="InterPro" id="IPR015803">
    <property type="entry name" value="Cys-tRNA-ligase"/>
</dbReference>
<dbReference type="SUPFAM" id="SSF52374">
    <property type="entry name" value="Nucleotidylyl transferase"/>
    <property type="match status" value="1"/>
</dbReference>
<dbReference type="PANTHER" id="PTHR10890:SF3">
    <property type="entry name" value="CYSTEINE--TRNA LIGASE, CYTOPLASMIC"/>
    <property type="match status" value="1"/>
</dbReference>
<dbReference type="SMART" id="SM00840">
    <property type="entry name" value="DALR_2"/>
    <property type="match status" value="1"/>
</dbReference>
<protein>
    <recommendedName>
        <fullName evidence="12">Cysteine--tRNA ligase</fullName>
        <ecNumber evidence="12">6.1.1.16</ecNumber>
    </recommendedName>
    <alternativeName>
        <fullName evidence="12">Cysteinyl-tRNA synthetase</fullName>
        <shortName evidence="12">CysRS</shortName>
    </alternativeName>
</protein>
<dbReference type="CDD" id="cd00672">
    <property type="entry name" value="CysRS_core"/>
    <property type="match status" value="1"/>
</dbReference>
<sequence length="514" mass="57315">MALSVTNSLTDEREEFEPTGEEVLVYVCGLTVSDDPHLGHARLWTHADVITRWLDYAGYDVRHVENFTDVNEKIAARVGERPEWETEADVARHYISQVIEYMRGLNLARATVYPRVSEHIPEIIDLVETLIDAGHAYEANGSVYFDVTSFNDYGVLSNQQIDDLEAQGEPDERGEKRNAADFALWKAGGVAPDAIAEHAKHDHGDDPPTGQTWESPWGEGRPGWHIECSAMSMTHLADTIDIHIGGHDLVFPHHENEIAQSEAATGQRFANYWLHTGLLETDDEKMSSSLGNFFTVEAALDEYGPNVIRTFYLSTEYGSKQTFSKEAMAEAEERWERLQRSYDAAVDACDSVDSTAKTEDSELRAAVDDTHEAFTAAMNDDFNVREAMAALRSLTKAVNRHLDDHTSYDDQFIDGDSVGPYTIPDSHTAYDYHGLKRAIETFESLGGEVFGLQFGTETDGDVGLAGDLVELLLDVREADREAGNYERADELRDSLADLGVEVQDSDDGPTFRFE</sequence>
<dbReference type="GO" id="GO:0008270">
    <property type="term" value="F:zinc ion binding"/>
    <property type="evidence" value="ECO:0007669"/>
    <property type="project" value="UniProtKB-UniRule"/>
</dbReference>
<feature type="binding site" evidence="12">
    <location>
        <position position="253"/>
    </location>
    <ligand>
        <name>Zn(2+)</name>
        <dbReference type="ChEBI" id="CHEBI:29105"/>
    </ligand>
</feature>
<keyword evidence="4 12" id="KW-0436">Ligase</keyword>
<feature type="binding site" evidence="12">
    <location>
        <position position="257"/>
    </location>
    <ligand>
        <name>Zn(2+)</name>
        <dbReference type="ChEBI" id="CHEBI:29105"/>
    </ligand>
</feature>
<dbReference type="Pfam" id="PF23493">
    <property type="entry name" value="CysS_C"/>
    <property type="match status" value="1"/>
</dbReference>
<dbReference type="PRINTS" id="PR00983">
    <property type="entry name" value="TRNASYNTHCYS"/>
</dbReference>
<dbReference type="Proteomes" id="UP000315385">
    <property type="component" value="Unassembled WGS sequence"/>
</dbReference>
<name>A0A544QQU2_9EURY</name>
<reference evidence="14 15" key="1">
    <citation type="submission" date="2019-02" db="EMBL/GenBank/DDBJ databases">
        <title>Halonotius sp. a new haloqrchaeon isolated from saline water.</title>
        <authorList>
            <person name="Duran-Viseras A."/>
            <person name="Sanchez-Porro C."/>
            <person name="Ventosa A."/>
        </authorList>
    </citation>
    <scope>NUCLEOTIDE SEQUENCE [LARGE SCALE GENOMIC DNA]</scope>
    <source>
        <strain evidence="14 15">F9-27</strain>
    </source>
</reference>
<evidence type="ECO:0000256" key="12">
    <source>
        <dbReference type="HAMAP-Rule" id="MF_00041"/>
    </source>
</evidence>
<dbReference type="InterPro" id="IPR015273">
    <property type="entry name" value="Cys-tRNA-synt_Ia_DALR"/>
</dbReference>
<comment type="similarity">
    <text evidence="2 12">Belongs to the class-I aminoacyl-tRNA synthetase family.</text>
</comment>
<comment type="subcellular location">
    <subcellularLocation>
        <location evidence="1 12">Cytoplasm</location>
    </subcellularLocation>
</comment>
<dbReference type="GO" id="GO:0006423">
    <property type="term" value="P:cysteinyl-tRNA aminoacylation"/>
    <property type="evidence" value="ECO:0007669"/>
    <property type="project" value="UniProtKB-UniRule"/>
</dbReference>
<keyword evidence="15" id="KW-1185">Reference proteome</keyword>
<evidence type="ECO:0000256" key="10">
    <source>
        <dbReference type="ARBA" id="ARBA00023146"/>
    </source>
</evidence>
<evidence type="ECO:0000256" key="9">
    <source>
        <dbReference type="ARBA" id="ARBA00022917"/>
    </source>
</evidence>
<evidence type="ECO:0000256" key="3">
    <source>
        <dbReference type="ARBA" id="ARBA00022490"/>
    </source>
</evidence>
<keyword evidence="7 12" id="KW-0862">Zinc</keyword>
<keyword evidence="9 12" id="KW-0648">Protein biosynthesis</keyword>
<keyword evidence="3 12" id="KW-0963">Cytoplasm</keyword>
<dbReference type="OrthoDB" id="9445at2157"/>
<dbReference type="Pfam" id="PF09190">
    <property type="entry name" value="DALR_2"/>
    <property type="match status" value="1"/>
</dbReference>